<gene>
    <name evidence="1" type="ORF">ENV60_04650</name>
</gene>
<evidence type="ECO:0008006" key="2">
    <source>
        <dbReference type="Google" id="ProtNLM"/>
    </source>
</evidence>
<name>A0A7C4TGN0_UNCW3</name>
<organism evidence="1">
    <name type="scientific">candidate division WOR-3 bacterium</name>
    <dbReference type="NCBI Taxonomy" id="2052148"/>
    <lineage>
        <taxon>Bacteria</taxon>
        <taxon>Bacteria division WOR-3</taxon>
    </lineage>
</organism>
<sequence>MLIIIIIGNLVFQFGDTLKFYKNDSLIDQWIMEAREEAQKGIYYLQKAKVSTDNKKFLLYEEKFFSEKDSIFTKLTLYDADKKKVWSKIKGGQRKISFELTNLYPDKIIIFTLDRTNSFPVMEIMKGNRTRKIDLTQWTGIVDYEISPNGRYLLFHTKKPYSSRLWDYIYFLDLQTKAEWEYLFPFCFSCKRGKIFLKIDDEGKSEVIYRNEHRIFDKKGNLVDIFVKVD</sequence>
<evidence type="ECO:0000313" key="1">
    <source>
        <dbReference type="EMBL" id="HGV97565.1"/>
    </source>
</evidence>
<dbReference type="AlphaFoldDB" id="A0A7C4TGN0"/>
<dbReference type="SUPFAM" id="SSF82171">
    <property type="entry name" value="DPP6 N-terminal domain-like"/>
    <property type="match status" value="1"/>
</dbReference>
<reference evidence="1" key="1">
    <citation type="journal article" date="2020" name="mSystems">
        <title>Genome- and Community-Level Interaction Insights into Carbon Utilization and Element Cycling Functions of Hydrothermarchaeota in Hydrothermal Sediment.</title>
        <authorList>
            <person name="Zhou Z."/>
            <person name="Liu Y."/>
            <person name="Xu W."/>
            <person name="Pan J."/>
            <person name="Luo Z.H."/>
            <person name="Li M."/>
        </authorList>
    </citation>
    <scope>NUCLEOTIDE SEQUENCE [LARGE SCALE GENOMIC DNA]</scope>
    <source>
        <strain evidence="1">SpSt-774</strain>
    </source>
</reference>
<dbReference type="EMBL" id="DTGZ01000086">
    <property type="protein sequence ID" value="HGV97565.1"/>
    <property type="molecule type" value="Genomic_DNA"/>
</dbReference>
<protein>
    <recommendedName>
        <fullName evidence="2">Dipeptidylpeptidase IV N-terminal domain-containing protein</fullName>
    </recommendedName>
</protein>
<accession>A0A7C4TGN0</accession>
<comment type="caution">
    <text evidence="1">The sequence shown here is derived from an EMBL/GenBank/DDBJ whole genome shotgun (WGS) entry which is preliminary data.</text>
</comment>
<proteinExistence type="predicted"/>